<comment type="caution">
    <text evidence="1">The sequence shown here is derived from an EMBL/GenBank/DDBJ whole genome shotgun (WGS) entry which is preliminary data.</text>
</comment>
<dbReference type="Proteomes" id="UP001156882">
    <property type="component" value="Unassembled WGS sequence"/>
</dbReference>
<accession>A0ABQ6CF61</accession>
<organism evidence="1 2">
    <name type="scientific">Labrys miyagiensis</name>
    <dbReference type="NCBI Taxonomy" id="346912"/>
    <lineage>
        <taxon>Bacteria</taxon>
        <taxon>Pseudomonadati</taxon>
        <taxon>Pseudomonadota</taxon>
        <taxon>Alphaproteobacteria</taxon>
        <taxon>Hyphomicrobiales</taxon>
        <taxon>Xanthobacteraceae</taxon>
        <taxon>Labrys</taxon>
    </lineage>
</organism>
<evidence type="ECO:0008006" key="3">
    <source>
        <dbReference type="Google" id="ProtNLM"/>
    </source>
</evidence>
<gene>
    <name evidence="1" type="ORF">GCM10007874_15720</name>
</gene>
<proteinExistence type="predicted"/>
<evidence type="ECO:0000313" key="2">
    <source>
        <dbReference type="Proteomes" id="UP001156882"/>
    </source>
</evidence>
<name>A0ABQ6CF61_9HYPH</name>
<protein>
    <recommendedName>
        <fullName evidence="3">Transposase</fullName>
    </recommendedName>
</protein>
<dbReference type="EMBL" id="BSPC01000014">
    <property type="protein sequence ID" value="GLS18555.1"/>
    <property type="molecule type" value="Genomic_DNA"/>
</dbReference>
<evidence type="ECO:0000313" key="1">
    <source>
        <dbReference type="EMBL" id="GLS18555.1"/>
    </source>
</evidence>
<reference evidence="2" key="1">
    <citation type="journal article" date="2019" name="Int. J. Syst. Evol. Microbiol.">
        <title>The Global Catalogue of Microorganisms (GCM) 10K type strain sequencing project: providing services to taxonomists for standard genome sequencing and annotation.</title>
        <authorList>
            <consortium name="The Broad Institute Genomics Platform"/>
            <consortium name="The Broad Institute Genome Sequencing Center for Infectious Disease"/>
            <person name="Wu L."/>
            <person name="Ma J."/>
        </authorList>
    </citation>
    <scope>NUCLEOTIDE SEQUENCE [LARGE SCALE GENOMIC DNA]</scope>
    <source>
        <strain evidence="2">NBRC 101365</strain>
    </source>
</reference>
<keyword evidence="2" id="KW-1185">Reference proteome</keyword>
<sequence>MQKDCPVGNFEGVRRLMRGHYDCKLALSRKTTQRRKNECLVAEIKRRSRFIEQQNICFCSKSAGYQHELAFSA</sequence>